<feature type="repeat" description="PPR" evidence="2">
    <location>
        <begin position="505"/>
        <end position="539"/>
    </location>
</feature>
<evidence type="ECO:0000313" key="4">
    <source>
        <dbReference type="Proteomes" id="UP000655225"/>
    </source>
</evidence>
<gene>
    <name evidence="3" type="ORF">HHK36_003998</name>
</gene>
<reference evidence="3 4" key="1">
    <citation type="submission" date="2020-04" db="EMBL/GenBank/DDBJ databases">
        <title>Plant Genome Project.</title>
        <authorList>
            <person name="Zhang R.-G."/>
        </authorList>
    </citation>
    <scope>NUCLEOTIDE SEQUENCE [LARGE SCALE GENOMIC DNA]</scope>
    <source>
        <strain evidence="3">YNK0</strain>
        <tissue evidence="3">Leaf</tissue>
    </source>
</reference>
<dbReference type="OMA" id="QSAHCYS"/>
<dbReference type="Pfam" id="PF13041">
    <property type="entry name" value="PPR_2"/>
    <property type="match status" value="3"/>
</dbReference>
<keyword evidence="4" id="KW-1185">Reference proteome</keyword>
<dbReference type="PROSITE" id="PS51375">
    <property type="entry name" value="PPR"/>
    <property type="match status" value="8"/>
</dbReference>
<keyword evidence="1" id="KW-0677">Repeat</keyword>
<evidence type="ECO:0000256" key="2">
    <source>
        <dbReference type="PROSITE-ProRule" id="PRU00708"/>
    </source>
</evidence>
<name>A0A834ZS37_TETSI</name>
<dbReference type="InterPro" id="IPR002885">
    <property type="entry name" value="PPR_rpt"/>
</dbReference>
<feature type="repeat" description="PPR" evidence="2">
    <location>
        <begin position="304"/>
        <end position="338"/>
    </location>
</feature>
<dbReference type="Proteomes" id="UP000655225">
    <property type="component" value="Unassembled WGS sequence"/>
</dbReference>
<evidence type="ECO:0000313" key="3">
    <source>
        <dbReference type="EMBL" id="KAF8411447.1"/>
    </source>
</evidence>
<comment type="caution">
    <text evidence="3">The sequence shown here is derived from an EMBL/GenBank/DDBJ whole genome shotgun (WGS) entry which is preliminary data.</text>
</comment>
<dbReference type="FunFam" id="1.25.40.10:FF:001216">
    <property type="entry name" value="Pentatricopeptide repeat-containing protein mitochondrial"/>
    <property type="match status" value="1"/>
</dbReference>
<evidence type="ECO:0000256" key="1">
    <source>
        <dbReference type="ARBA" id="ARBA00022737"/>
    </source>
</evidence>
<dbReference type="Pfam" id="PF20431">
    <property type="entry name" value="E_motif"/>
    <property type="match status" value="1"/>
</dbReference>
<feature type="repeat" description="PPR" evidence="2">
    <location>
        <begin position="605"/>
        <end position="639"/>
    </location>
</feature>
<feature type="repeat" description="PPR" evidence="2">
    <location>
        <begin position="405"/>
        <end position="439"/>
    </location>
</feature>
<feature type="repeat" description="PPR" evidence="2">
    <location>
        <begin position="741"/>
        <end position="775"/>
    </location>
</feature>
<sequence>MLILKSNYLHRRISFSRPLSFHSSSTSNKKTNYINRHLDLFLSNPISDTQSLLQSHAYIITSGNANNIFIAAKLISLYASFSKSSFSTQVFRLIHHKDTFLWNSIIKSHFSNGEYPQALEFYLQMRVSEILPNHFTIPMAISTCTELSCLKQGKNIHGVTLKFGLFGGNSAVGSSFVHMYCKCGEMEDASHMFDEIPVRDVVSWTTLVIGYVQNDASDKGLDCLREMHKSGEDGERPNFRTVEGGLQACGNLGALLKGRCLHGFAVKTGIGCSEAVKSLLLSMYSKCGTAEEAHLTFYEVPNKDLISWTVIIGVYARVGSIAECVDLFSEMQVAGIDPDGIVISCMFSGFGNSMRVSEGKAFHGLIIRRHFKFDQLVFNALVSMYCKFGCLDIMEMLFARVHELDAESWNLMVFGYGKKGLEAKCIELFREMQLLGMKSDSNSLVSVICSCSQLVAIHLGRSVHCYVIKTQMYEDVSIANSLLGMYGKCGNLTTARRLFRRMHRDIVTWNTLISSYTHNGYSAEALSLFDRMILGDLKPNLATLTTILSACSHLAALEHGERVHSYIKGGYECTLSLSTALVDMYAKCGQLGISREIFILMPEKDVISWNVMISGYGMHGDAKSAMEFFQQMEKSNVKPNGLTFLAALSACTHAGLVEEGKYLFGRMKDYSVVPTLKHYACMVDLLGRSGNLHEAEAMILSMPIVPDGGVWGALLSACRIHNDIKMAERIAKQAIESDPENDGYYVMISNMYSSTGRWDEAERMREMMKKRGSAQLVIIKNAGYTVNMEKPKEFYKHLNVFLVDFLPLKHKNENWKYEGMVDDGNLGASGAEGGIQGRCRIELG</sequence>
<dbReference type="PANTHER" id="PTHR47926:SF397">
    <property type="entry name" value="(WILD MALAYSIAN BANANA) HYPOTHETICAL PROTEIN"/>
    <property type="match status" value="1"/>
</dbReference>
<dbReference type="FunFam" id="1.25.40.10:FF:000090">
    <property type="entry name" value="Pentatricopeptide repeat-containing protein, chloroplastic"/>
    <property type="match status" value="1"/>
</dbReference>
<dbReference type="InterPro" id="IPR046960">
    <property type="entry name" value="PPR_At4g14850-like_plant"/>
</dbReference>
<dbReference type="SUPFAM" id="SSF48452">
    <property type="entry name" value="TPR-like"/>
    <property type="match status" value="1"/>
</dbReference>
<protein>
    <submittedName>
        <fullName evidence="3">Uncharacterized protein</fullName>
    </submittedName>
</protein>
<dbReference type="Gene3D" id="1.25.40.10">
    <property type="entry name" value="Tetratricopeptide repeat domain"/>
    <property type="match status" value="5"/>
</dbReference>
<dbReference type="EMBL" id="JABCRI010000002">
    <property type="protein sequence ID" value="KAF8411447.1"/>
    <property type="molecule type" value="Genomic_DNA"/>
</dbReference>
<feature type="repeat" description="PPR" evidence="2">
    <location>
        <begin position="98"/>
        <end position="132"/>
    </location>
</feature>
<proteinExistence type="predicted"/>
<dbReference type="FunFam" id="1.25.40.10:FF:000883">
    <property type="entry name" value="Pentatricopeptide repeat-containing protein"/>
    <property type="match status" value="1"/>
</dbReference>
<dbReference type="NCBIfam" id="TIGR00756">
    <property type="entry name" value="PPR"/>
    <property type="match status" value="6"/>
</dbReference>
<dbReference type="Pfam" id="PF01535">
    <property type="entry name" value="PPR"/>
    <property type="match status" value="6"/>
</dbReference>
<dbReference type="AlphaFoldDB" id="A0A834ZS37"/>
<dbReference type="GO" id="GO:0003723">
    <property type="term" value="F:RNA binding"/>
    <property type="evidence" value="ECO:0007669"/>
    <property type="project" value="InterPro"/>
</dbReference>
<dbReference type="FunFam" id="1.25.40.10:FF:000436">
    <property type="entry name" value="Pentatricopeptide repeat-containing protein At5g39350 family"/>
    <property type="match status" value="1"/>
</dbReference>
<dbReference type="GO" id="GO:0009451">
    <property type="term" value="P:RNA modification"/>
    <property type="evidence" value="ECO:0007669"/>
    <property type="project" value="InterPro"/>
</dbReference>
<organism evidence="3 4">
    <name type="scientific">Tetracentron sinense</name>
    <name type="common">Spur-leaf</name>
    <dbReference type="NCBI Taxonomy" id="13715"/>
    <lineage>
        <taxon>Eukaryota</taxon>
        <taxon>Viridiplantae</taxon>
        <taxon>Streptophyta</taxon>
        <taxon>Embryophyta</taxon>
        <taxon>Tracheophyta</taxon>
        <taxon>Spermatophyta</taxon>
        <taxon>Magnoliopsida</taxon>
        <taxon>Trochodendrales</taxon>
        <taxon>Trochodendraceae</taxon>
        <taxon>Tetracentron</taxon>
    </lineage>
</organism>
<dbReference type="InterPro" id="IPR011990">
    <property type="entry name" value="TPR-like_helical_dom_sf"/>
</dbReference>
<accession>A0A834ZS37</accession>
<dbReference type="InterPro" id="IPR046848">
    <property type="entry name" value="E_motif"/>
</dbReference>
<dbReference type="PANTHER" id="PTHR47926">
    <property type="entry name" value="PENTATRICOPEPTIDE REPEAT-CONTAINING PROTEIN"/>
    <property type="match status" value="1"/>
</dbReference>
<feature type="repeat" description="PPR" evidence="2">
    <location>
        <begin position="640"/>
        <end position="674"/>
    </location>
</feature>
<feature type="repeat" description="PPR" evidence="2">
    <location>
        <begin position="200"/>
        <end position="234"/>
    </location>
</feature>
<dbReference type="OrthoDB" id="1882346at2759"/>